<evidence type="ECO:0000313" key="3">
    <source>
        <dbReference type="Proteomes" id="UP000183649"/>
    </source>
</evidence>
<dbReference type="Gene3D" id="3.40.50.2000">
    <property type="entry name" value="Glycogen Phosphorylase B"/>
    <property type="match status" value="2"/>
</dbReference>
<dbReference type="SUPFAM" id="SSF53756">
    <property type="entry name" value="UDP-Glycosyltransferase/glycogen phosphorylase"/>
    <property type="match status" value="1"/>
</dbReference>
<protein>
    <submittedName>
        <fullName evidence="2">Glycosyltransferase involved in cell wall bisynthesis</fullName>
    </submittedName>
</protein>
<reference evidence="3" key="1">
    <citation type="submission" date="2015-08" db="EMBL/GenBank/DDBJ databases">
        <authorList>
            <person name="Varghese N."/>
        </authorList>
    </citation>
    <scope>NUCLEOTIDE SEQUENCE [LARGE SCALE GENOMIC DNA]</scope>
    <source>
        <strain evidence="3">DSM 18181</strain>
    </source>
</reference>
<proteinExistence type="predicted"/>
<evidence type="ECO:0000313" key="2">
    <source>
        <dbReference type="EMBL" id="CUA92846.1"/>
    </source>
</evidence>
<dbReference type="PANTHER" id="PTHR12526:SF637">
    <property type="entry name" value="GLYCOSYLTRANSFERASE EPSF-RELATED"/>
    <property type="match status" value="1"/>
</dbReference>
<dbReference type="GO" id="GO:0016757">
    <property type="term" value="F:glycosyltransferase activity"/>
    <property type="evidence" value="ECO:0007669"/>
    <property type="project" value="InterPro"/>
</dbReference>
<dbReference type="OrthoDB" id="433681at2"/>
<dbReference type="EMBL" id="CYHF01000001">
    <property type="protein sequence ID" value="CUA92846.1"/>
    <property type="molecule type" value="Genomic_DNA"/>
</dbReference>
<gene>
    <name evidence="2" type="ORF">Ga0061069_1018</name>
</gene>
<accession>A0A0K6HPT5</accession>
<keyword evidence="3" id="KW-1185">Reference proteome</keyword>
<evidence type="ECO:0000259" key="1">
    <source>
        <dbReference type="Pfam" id="PF00534"/>
    </source>
</evidence>
<feature type="domain" description="Glycosyl transferase family 1" evidence="1">
    <location>
        <begin position="170"/>
        <end position="319"/>
    </location>
</feature>
<dbReference type="STRING" id="339866.GCA_001418255_00007"/>
<organism evidence="2 3">
    <name type="scientific">Thiomonas bhubaneswarensis</name>
    <dbReference type="NCBI Taxonomy" id="339866"/>
    <lineage>
        <taxon>Bacteria</taxon>
        <taxon>Pseudomonadati</taxon>
        <taxon>Pseudomonadota</taxon>
        <taxon>Betaproteobacteria</taxon>
        <taxon>Burkholderiales</taxon>
        <taxon>Thiomonas</taxon>
    </lineage>
</organism>
<dbReference type="PROSITE" id="PS51257">
    <property type="entry name" value="PROKAR_LIPOPROTEIN"/>
    <property type="match status" value="1"/>
</dbReference>
<dbReference type="Pfam" id="PF00534">
    <property type="entry name" value="Glycos_transf_1"/>
    <property type="match status" value="1"/>
</dbReference>
<keyword evidence="2" id="KW-0808">Transferase</keyword>
<dbReference type="AlphaFoldDB" id="A0A0K6HPT5"/>
<sequence>MNTKICFAYPWATFGGCERVFINRAMAFKKYLPGVQVDFLFLSDGGGLKSFSAALKKYNLEDVASVVHSLDDSYDLLSLVDCPQLLWKLSAANQRYIVECHTGYDENRQYLSTLPGECRAVAAPSARFRELLSKEFPTVQAPILELANFVPWDIDEYQADKDVFLPEWTRRPILFFGRMDKLKDPISLLDAFELIERRRQGEFMLLFCGPKSIEIDIEREIANRGLSGISVLLPPIPFHAASTLIDSVRRAGGVFVSPSWGESFGLSAAEAISSLLPSALSNIDAHLDLFRDFSDLYTFPLGDVSALACRIEYVIDNHSYTQDVFRKLRVDFSANRFVRDWECLLNEVMG</sequence>
<dbReference type="InterPro" id="IPR001296">
    <property type="entry name" value="Glyco_trans_1"/>
</dbReference>
<dbReference type="CDD" id="cd03801">
    <property type="entry name" value="GT4_PimA-like"/>
    <property type="match status" value="1"/>
</dbReference>
<dbReference type="PANTHER" id="PTHR12526">
    <property type="entry name" value="GLYCOSYLTRANSFERASE"/>
    <property type="match status" value="1"/>
</dbReference>
<dbReference type="Proteomes" id="UP000183649">
    <property type="component" value="Unassembled WGS sequence"/>
</dbReference>
<dbReference type="RefSeq" id="WP_072242928.1">
    <property type="nucleotide sequence ID" value="NZ_CYHF01000001.1"/>
</dbReference>
<name>A0A0K6HPT5_9BURK</name>